<evidence type="ECO:0000313" key="2">
    <source>
        <dbReference type="Proteomes" id="UP000298337"/>
    </source>
</evidence>
<dbReference type="Pfam" id="PF20459">
    <property type="entry name" value="DUF6712"/>
    <property type="match status" value="1"/>
</dbReference>
<organism evidence="1 2">
    <name type="scientific">Hymenobacter fodinae</name>
    <dbReference type="NCBI Taxonomy" id="2510796"/>
    <lineage>
        <taxon>Bacteria</taxon>
        <taxon>Pseudomonadati</taxon>
        <taxon>Bacteroidota</taxon>
        <taxon>Cytophagia</taxon>
        <taxon>Cytophagales</taxon>
        <taxon>Hymenobacteraceae</taxon>
        <taxon>Hymenobacter</taxon>
    </lineage>
</organism>
<reference evidence="1 2" key="1">
    <citation type="submission" date="2019-04" db="EMBL/GenBank/DDBJ databases">
        <authorList>
            <person name="Feng G."/>
            <person name="Zhang J."/>
            <person name="Zhu H."/>
        </authorList>
    </citation>
    <scope>NUCLEOTIDE SEQUENCE [LARGE SCALE GENOMIC DNA]</scope>
    <source>
        <strain evidence="1 2">92R-1</strain>
    </source>
</reference>
<dbReference type="EMBL" id="SRLA01000002">
    <property type="protein sequence ID" value="TGE07699.1"/>
    <property type="molecule type" value="Genomic_DNA"/>
</dbReference>
<protein>
    <submittedName>
        <fullName evidence="1">Uncharacterized protein</fullName>
    </submittedName>
</protein>
<dbReference type="OrthoDB" id="881271at2"/>
<comment type="caution">
    <text evidence="1">The sequence shown here is derived from an EMBL/GenBank/DDBJ whole genome shotgun (WGS) entry which is preliminary data.</text>
</comment>
<dbReference type="RefSeq" id="WP_135433021.1">
    <property type="nucleotide sequence ID" value="NZ_SRLA01000002.1"/>
</dbReference>
<dbReference type="InterPro" id="IPR046558">
    <property type="entry name" value="DUF6712"/>
</dbReference>
<accession>A0A4Z0P6E2</accession>
<dbReference type="AlphaFoldDB" id="A0A4Z0P6E2"/>
<keyword evidence="2" id="KW-1185">Reference proteome</keyword>
<gene>
    <name evidence="1" type="ORF">EU556_08065</name>
</gene>
<name>A0A4Z0P6E2_9BACT</name>
<sequence length="172" mass="19521">MEHLLFSRDDFAPYQELPELDEGRLEPHMHEAQRRLKKALGEQLYAELVRLHKAEELGNDWLELHSHALPVLVYGALAQFWPFSQTSLTRAGLRQKNSDYSTSVDARTLASQVSIFDGRALSYEVELRSWLIAHASSFAGFYPDRAHCGDSQPALRTASVVVQAIGRPAYRR</sequence>
<evidence type="ECO:0000313" key="1">
    <source>
        <dbReference type="EMBL" id="TGE07699.1"/>
    </source>
</evidence>
<dbReference type="Proteomes" id="UP000298337">
    <property type="component" value="Unassembled WGS sequence"/>
</dbReference>
<proteinExistence type="predicted"/>